<protein>
    <submittedName>
        <fullName evidence="1">Uncharacterized protein</fullName>
    </submittedName>
</protein>
<name>A0A955I6Z9_9BACT</name>
<reference evidence="1" key="2">
    <citation type="journal article" date="2021" name="Microbiome">
        <title>Successional dynamics and alternative stable states in a saline activated sludge microbial community over 9 years.</title>
        <authorList>
            <person name="Wang Y."/>
            <person name="Ye J."/>
            <person name="Ju F."/>
            <person name="Liu L."/>
            <person name="Boyd J.A."/>
            <person name="Deng Y."/>
            <person name="Parks D.H."/>
            <person name="Jiang X."/>
            <person name="Yin X."/>
            <person name="Woodcroft B.J."/>
            <person name="Tyson G.W."/>
            <person name="Hugenholtz P."/>
            <person name="Polz M.F."/>
            <person name="Zhang T."/>
        </authorList>
    </citation>
    <scope>NUCLEOTIDE SEQUENCE</scope>
    <source>
        <strain evidence="1">HKST-UBA12</strain>
    </source>
</reference>
<dbReference type="AlphaFoldDB" id="A0A955I6Z9"/>
<reference evidence="1" key="1">
    <citation type="submission" date="2020-04" db="EMBL/GenBank/DDBJ databases">
        <authorList>
            <person name="Zhang T."/>
        </authorList>
    </citation>
    <scope>NUCLEOTIDE SEQUENCE</scope>
    <source>
        <strain evidence="1">HKST-UBA12</strain>
    </source>
</reference>
<sequence>MATLPLLPYYYLKRRREAKRRKAEAAAKLKAEQKKDSELLAERRQQIETFGEIGAGASGDLLEIIPGQDFYPDLQAAFADFVAVNPSHGAMLDFDKLNLAMLFVKSLPAKHSALEESLQQATLESGKSRAEVNRAVAELLRQNL</sequence>
<proteinExistence type="predicted"/>
<accession>A0A955I6Z9</accession>
<evidence type="ECO:0000313" key="2">
    <source>
        <dbReference type="Proteomes" id="UP000760819"/>
    </source>
</evidence>
<comment type="caution">
    <text evidence="1">The sequence shown here is derived from an EMBL/GenBank/DDBJ whole genome shotgun (WGS) entry which is preliminary data.</text>
</comment>
<dbReference type="EMBL" id="JAGQLI010000044">
    <property type="protein sequence ID" value="MCA9378954.1"/>
    <property type="molecule type" value="Genomic_DNA"/>
</dbReference>
<gene>
    <name evidence="1" type="ORF">KC640_00860</name>
</gene>
<organism evidence="1 2">
    <name type="scientific">Candidatus Dojkabacteria bacterium</name>
    <dbReference type="NCBI Taxonomy" id="2099670"/>
    <lineage>
        <taxon>Bacteria</taxon>
        <taxon>Candidatus Dojkabacteria</taxon>
    </lineage>
</organism>
<dbReference type="Proteomes" id="UP000760819">
    <property type="component" value="Unassembled WGS sequence"/>
</dbReference>
<evidence type="ECO:0000313" key="1">
    <source>
        <dbReference type="EMBL" id="MCA9378954.1"/>
    </source>
</evidence>